<protein>
    <recommendedName>
        <fullName evidence="3">DUF1311 domain-containing protein</fullName>
    </recommendedName>
</protein>
<proteinExistence type="predicted"/>
<dbReference type="RefSeq" id="WP_039615984.1">
    <property type="nucleotide sequence ID" value="NZ_CP047166.1"/>
</dbReference>
<accession>A0ABX7F8E5</accession>
<organism evidence="1 2">
    <name type="scientific">Ponticoccus alexandrii</name>
    <dbReference type="NCBI Taxonomy" id="1943633"/>
    <lineage>
        <taxon>Bacteria</taxon>
        <taxon>Pseudomonadati</taxon>
        <taxon>Pseudomonadota</taxon>
        <taxon>Alphaproteobacteria</taxon>
        <taxon>Rhodobacterales</taxon>
        <taxon>Roseobacteraceae</taxon>
        <taxon>Ponticoccus</taxon>
    </lineage>
</organism>
<dbReference type="EMBL" id="CP047166">
    <property type="protein sequence ID" value="QRF66815.1"/>
    <property type="molecule type" value="Genomic_DNA"/>
</dbReference>
<gene>
    <name evidence="1" type="ORF">GQA70_11130</name>
</gene>
<evidence type="ECO:0000313" key="1">
    <source>
        <dbReference type="EMBL" id="QRF66815.1"/>
    </source>
</evidence>
<reference evidence="1 2" key="1">
    <citation type="submission" date="2019-12" db="EMBL/GenBank/DDBJ databases">
        <title>Complete Genome Sequence of a Quorum-Sensing Bacterium,Rhodobacteraceae bacterium C31, Isolated from a marine microalgae symbiotic bacteria.</title>
        <authorList>
            <person name="Zhang Y."/>
        </authorList>
    </citation>
    <scope>NUCLEOTIDE SEQUENCE [LARGE SCALE GENOMIC DNA]</scope>
    <source>
        <strain evidence="1 2">C31</strain>
    </source>
</reference>
<evidence type="ECO:0000313" key="2">
    <source>
        <dbReference type="Proteomes" id="UP000596387"/>
    </source>
</evidence>
<evidence type="ECO:0008006" key="3">
    <source>
        <dbReference type="Google" id="ProtNLM"/>
    </source>
</evidence>
<name>A0ABX7F8E5_9RHOB</name>
<dbReference type="Proteomes" id="UP000596387">
    <property type="component" value="Chromosome"/>
</dbReference>
<sequence length="201" mass="21926">MIRALAVIAGLGLCPCHAQEQEEAREPLPDFATCMDMEAERYERALKRLRELPDEQEFEIGDERGTGYCGSVGIVLCDRLEVPEEVQACQLRLAGEELELAAKVRASLPDPSEVDAGGPFERALYPQVYALAEGTSAGPDCDGAAPAMHTWCEAWEANNRLSTAVLAWQLARFLGVAETATEAGWARPAPPVRPRAREDES</sequence>
<keyword evidence="2" id="KW-1185">Reference proteome</keyword>